<dbReference type="PANTHER" id="PTHR42944">
    <property type="entry name" value="ADENINE DNA GLYCOSYLASE"/>
    <property type="match status" value="1"/>
</dbReference>
<keyword evidence="8" id="KW-0378">Hydrolase</keyword>
<dbReference type="PROSITE" id="PS01155">
    <property type="entry name" value="ENDONUCLEASE_III_2"/>
    <property type="match status" value="1"/>
</dbReference>
<comment type="similarity">
    <text evidence="3">Belongs to the Nth/MutY family.</text>
</comment>
<dbReference type="InterPro" id="IPR044298">
    <property type="entry name" value="MIG/MutY"/>
</dbReference>
<dbReference type="GO" id="GO:0000701">
    <property type="term" value="F:purine-specific mismatch base pair DNA N-glycosylase activity"/>
    <property type="evidence" value="ECO:0007669"/>
    <property type="project" value="UniProtKB-EC"/>
</dbReference>
<dbReference type="Pfam" id="PF00730">
    <property type="entry name" value="HhH-GPD"/>
    <property type="match status" value="1"/>
</dbReference>
<reference evidence="14" key="1">
    <citation type="submission" date="2022-11" db="EMBL/GenBank/DDBJ databases">
        <title>Complete genome sequence of Methanogenium organophilum DSM 3596.</title>
        <authorList>
            <person name="Chen S.-C."/>
            <person name="Lai S.-J."/>
            <person name="You Y.-T."/>
        </authorList>
    </citation>
    <scope>NUCLEOTIDE SEQUENCE</scope>
    <source>
        <strain evidence="14">DSM 3596</strain>
    </source>
</reference>
<evidence type="ECO:0000259" key="13">
    <source>
        <dbReference type="SMART" id="SM00478"/>
    </source>
</evidence>
<protein>
    <recommendedName>
        <fullName evidence="5">Adenine DNA glycosylase</fullName>
        <ecNumber evidence="4">3.2.2.31</ecNumber>
    </recommendedName>
</protein>
<organism evidence="14 15">
    <name type="scientific">Methanogenium organophilum</name>
    <dbReference type="NCBI Taxonomy" id="2199"/>
    <lineage>
        <taxon>Archaea</taxon>
        <taxon>Methanobacteriati</taxon>
        <taxon>Methanobacteriota</taxon>
        <taxon>Stenosarchaea group</taxon>
        <taxon>Methanomicrobia</taxon>
        <taxon>Methanomicrobiales</taxon>
        <taxon>Methanomicrobiaceae</taxon>
        <taxon>Methanogenium</taxon>
    </lineage>
</organism>
<dbReference type="SMART" id="SM00478">
    <property type="entry name" value="ENDO3c"/>
    <property type="match status" value="1"/>
</dbReference>
<evidence type="ECO:0000256" key="3">
    <source>
        <dbReference type="ARBA" id="ARBA00008343"/>
    </source>
</evidence>
<evidence type="ECO:0000256" key="7">
    <source>
        <dbReference type="ARBA" id="ARBA00022763"/>
    </source>
</evidence>
<keyword evidence="9" id="KW-0408">Iron</keyword>
<dbReference type="Pfam" id="PF00633">
    <property type="entry name" value="HHH"/>
    <property type="match status" value="1"/>
</dbReference>
<dbReference type="InterPro" id="IPR004036">
    <property type="entry name" value="Endonuclease-III-like_CS2"/>
</dbReference>
<dbReference type="RefSeq" id="WP_268186635.1">
    <property type="nucleotide sequence ID" value="NZ_CP113361.1"/>
</dbReference>
<dbReference type="EC" id="3.2.2.31" evidence="4"/>
<keyword evidence="10" id="KW-0411">Iron-sulfur</keyword>
<proteinExistence type="inferred from homology"/>
<dbReference type="GO" id="GO:0051536">
    <property type="term" value="F:iron-sulfur cluster binding"/>
    <property type="evidence" value="ECO:0007669"/>
    <property type="project" value="UniProtKB-KW"/>
</dbReference>
<evidence type="ECO:0000256" key="10">
    <source>
        <dbReference type="ARBA" id="ARBA00023014"/>
    </source>
</evidence>
<keyword evidence="12" id="KW-0326">Glycosidase</keyword>
<dbReference type="GeneID" id="76833555"/>
<evidence type="ECO:0000256" key="11">
    <source>
        <dbReference type="ARBA" id="ARBA00023204"/>
    </source>
</evidence>
<comment type="catalytic activity">
    <reaction evidence="1">
        <text>Hydrolyzes free adenine bases from 7,8-dihydro-8-oxoguanine:adenine mismatched double-stranded DNA, leaving an apurinic site.</text>
        <dbReference type="EC" id="3.2.2.31"/>
    </reaction>
</comment>
<evidence type="ECO:0000256" key="2">
    <source>
        <dbReference type="ARBA" id="ARBA00001966"/>
    </source>
</evidence>
<evidence type="ECO:0000256" key="6">
    <source>
        <dbReference type="ARBA" id="ARBA00022723"/>
    </source>
</evidence>
<evidence type="ECO:0000256" key="8">
    <source>
        <dbReference type="ARBA" id="ARBA00022801"/>
    </source>
</evidence>
<dbReference type="GO" id="GO:0006284">
    <property type="term" value="P:base-excision repair"/>
    <property type="evidence" value="ECO:0007669"/>
    <property type="project" value="InterPro"/>
</dbReference>
<keyword evidence="15" id="KW-1185">Reference proteome</keyword>
<dbReference type="KEGG" id="mou:OU421_00595"/>
<keyword evidence="6" id="KW-0479">Metal-binding</keyword>
<dbReference type="CDD" id="cd00056">
    <property type="entry name" value="ENDO3c"/>
    <property type="match status" value="1"/>
</dbReference>
<dbReference type="EMBL" id="CP113361">
    <property type="protein sequence ID" value="WAI01407.1"/>
    <property type="molecule type" value="Genomic_DNA"/>
</dbReference>
<comment type="cofactor">
    <cofactor evidence="2">
        <name>[4Fe-4S] cluster</name>
        <dbReference type="ChEBI" id="CHEBI:49883"/>
    </cofactor>
</comment>
<dbReference type="InterPro" id="IPR003265">
    <property type="entry name" value="HhH-GPD_domain"/>
</dbReference>
<dbReference type="Gene3D" id="1.10.1670.10">
    <property type="entry name" value="Helix-hairpin-Helix base-excision DNA repair enzymes (C-terminal)"/>
    <property type="match status" value="1"/>
</dbReference>
<evidence type="ECO:0000256" key="9">
    <source>
        <dbReference type="ARBA" id="ARBA00023004"/>
    </source>
</evidence>
<dbReference type="GO" id="GO:0032357">
    <property type="term" value="F:oxidized purine DNA binding"/>
    <property type="evidence" value="ECO:0007669"/>
    <property type="project" value="TreeGrafter"/>
</dbReference>
<evidence type="ECO:0000256" key="4">
    <source>
        <dbReference type="ARBA" id="ARBA00012045"/>
    </source>
</evidence>
<evidence type="ECO:0000256" key="1">
    <source>
        <dbReference type="ARBA" id="ARBA00000843"/>
    </source>
</evidence>
<sequence length="298" mass="34421">MADPETKLTSPFFAHNKTPFTAESDGNLLSSEAVTEFRDIIRQYYHANRREMAWRETRDPYAIFVAEVMLQQTQVARVHTKYPEFLAAFPDFATLAEAPLEEVLRVWQGMGYNRRAKMLRDAARIVMETFGGRLPETPEELVTLPGIGPATAASIVAFAYNTPVVFIETNIRRVFIHFFFPHEEKVHDDRIRPLVRQTLYRENPREWYYALMDYGAMLKNIVVNPNRRSHGYTVQPSFAGSDREIRGRVLRYLLEEGPTRRDIVAAACGDDIDRTEKIIRKMMDESLLTDESGRLRIA</sequence>
<dbReference type="SUPFAM" id="SSF48150">
    <property type="entry name" value="DNA-glycosylase"/>
    <property type="match status" value="1"/>
</dbReference>
<accession>A0A9X9T8Q7</accession>
<evidence type="ECO:0000256" key="5">
    <source>
        <dbReference type="ARBA" id="ARBA00022023"/>
    </source>
</evidence>
<keyword evidence="11" id="KW-0234">DNA repair</keyword>
<dbReference type="Proteomes" id="UP001163096">
    <property type="component" value="Chromosome"/>
</dbReference>
<dbReference type="GO" id="GO:0046872">
    <property type="term" value="F:metal ion binding"/>
    <property type="evidence" value="ECO:0007669"/>
    <property type="project" value="UniProtKB-KW"/>
</dbReference>
<evidence type="ECO:0000313" key="14">
    <source>
        <dbReference type="EMBL" id="WAI01407.1"/>
    </source>
</evidence>
<dbReference type="GO" id="GO:0035485">
    <property type="term" value="F:adenine/guanine mispair binding"/>
    <property type="evidence" value="ECO:0007669"/>
    <property type="project" value="TreeGrafter"/>
</dbReference>
<feature type="domain" description="HhH-GPD" evidence="13">
    <location>
        <begin position="69"/>
        <end position="217"/>
    </location>
</feature>
<name>A0A9X9T8Q7_METOG</name>
<dbReference type="GO" id="GO:0006298">
    <property type="term" value="P:mismatch repair"/>
    <property type="evidence" value="ECO:0007669"/>
    <property type="project" value="TreeGrafter"/>
</dbReference>
<gene>
    <name evidence="14" type="ORF">OU421_00595</name>
</gene>
<keyword evidence="7" id="KW-0227">DNA damage</keyword>
<dbReference type="Gene3D" id="1.10.340.30">
    <property type="entry name" value="Hypothetical protein, domain 2"/>
    <property type="match status" value="1"/>
</dbReference>
<dbReference type="InterPro" id="IPR000445">
    <property type="entry name" value="HhH_motif"/>
</dbReference>
<evidence type="ECO:0000256" key="12">
    <source>
        <dbReference type="ARBA" id="ARBA00023295"/>
    </source>
</evidence>
<dbReference type="GO" id="GO:0034039">
    <property type="term" value="F:8-oxo-7,8-dihydroguanine DNA N-glycosylase activity"/>
    <property type="evidence" value="ECO:0007669"/>
    <property type="project" value="TreeGrafter"/>
</dbReference>
<dbReference type="AlphaFoldDB" id="A0A9X9T8Q7"/>
<dbReference type="PANTHER" id="PTHR42944:SF1">
    <property type="entry name" value="ADENINE DNA GLYCOSYLASE"/>
    <property type="match status" value="1"/>
</dbReference>
<evidence type="ECO:0000313" key="15">
    <source>
        <dbReference type="Proteomes" id="UP001163096"/>
    </source>
</evidence>
<dbReference type="InterPro" id="IPR011257">
    <property type="entry name" value="DNA_glycosylase"/>
</dbReference>
<dbReference type="InterPro" id="IPR023170">
    <property type="entry name" value="HhH_base_excis_C"/>
</dbReference>